<evidence type="ECO:0000256" key="3">
    <source>
        <dbReference type="ARBA" id="ARBA00022679"/>
    </source>
</evidence>
<keyword evidence="7" id="KW-0486">Methionine biosynthesis</keyword>
<dbReference type="GO" id="GO:0005524">
    <property type="term" value="F:ATP binding"/>
    <property type="evidence" value="ECO:0007669"/>
    <property type="project" value="UniProtKB-UniRule"/>
</dbReference>
<keyword evidence="4 7" id="KW-0547">Nucleotide-binding</keyword>
<dbReference type="EMBL" id="BAUV01000042">
    <property type="protein sequence ID" value="GAE36757.1"/>
    <property type="molecule type" value="Genomic_DNA"/>
</dbReference>
<dbReference type="InterPro" id="IPR002575">
    <property type="entry name" value="Aminoglycoside_PTrfase"/>
</dbReference>
<feature type="binding site" evidence="7">
    <location>
        <position position="61"/>
    </location>
    <ligand>
        <name>ATP</name>
        <dbReference type="ChEBI" id="CHEBI:30616"/>
    </ligand>
</feature>
<proteinExistence type="inferred from homology"/>
<evidence type="ECO:0000256" key="2">
    <source>
        <dbReference type="ARBA" id="ARBA00011738"/>
    </source>
</evidence>
<evidence type="ECO:0000256" key="6">
    <source>
        <dbReference type="ARBA" id="ARBA00022840"/>
    </source>
</evidence>
<dbReference type="HAMAP" id="MF_01683">
    <property type="entry name" value="Salvage_MtnK"/>
    <property type="match status" value="1"/>
</dbReference>
<feature type="domain" description="Aminoglycoside phosphotransferase" evidence="8">
    <location>
        <begin position="110"/>
        <end position="270"/>
    </location>
</feature>
<dbReference type="NCBIfam" id="TIGR01767">
    <property type="entry name" value="MTRK"/>
    <property type="match status" value="1"/>
</dbReference>
<dbReference type="SUPFAM" id="SSF56112">
    <property type="entry name" value="Protein kinase-like (PK-like)"/>
    <property type="match status" value="1"/>
</dbReference>
<evidence type="ECO:0000313" key="9">
    <source>
        <dbReference type="EMBL" id="GAE36757.1"/>
    </source>
</evidence>
<dbReference type="InterPro" id="IPR011009">
    <property type="entry name" value="Kinase-like_dom_sf"/>
</dbReference>
<feature type="binding site" evidence="7">
    <location>
        <begin position="251"/>
        <end position="253"/>
    </location>
    <ligand>
        <name>ATP</name>
        <dbReference type="ChEBI" id="CHEBI:30616"/>
    </ligand>
</feature>
<feature type="binding site" evidence="7">
    <location>
        <position position="44"/>
    </location>
    <ligand>
        <name>ATP</name>
        <dbReference type="ChEBI" id="CHEBI:30616"/>
    </ligand>
</feature>
<comment type="caution">
    <text evidence="7">Lacks conserved residue(s) required for the propagation of feature annotation.</text>
</comment>
<comment type="catalytic activity">
    <reaction evidence="7">
        <text>5-(methylsulfanyl)-D-ribose + ATP = 5-(methylsulfanyl)-alpha-D-ribose 1-phosphate + ADP + H(+)</text>
        <dbReference type="Rhea" id="RHEA:22312"/>
        <dbReference type="ChEBI" id="CHEBI:15378"/>
        <dbReference type="ChEBI" id="CHEBI:30616"/>
        <dbReference type="ChEBI" id="CHEBI:58533"/>
        <dbReference type="ChEBI" id="CHEBI:78440"/>
        <dbReference type="ChEBI" id="CHEBI:456216"/>
        <dbReference type="EC" id="2.7.1.100"/>
    </reaction>
</comment>
<dbReference type="UniPathway" id="UPA00904">
    <property type="reaction ID" value="UER00872"/>
</dbReference>
<evidence type="ECO:0000256" key="5">
    <source>
        <dbReference type="ARBA" id="ARBA00022777"/>
    </source>
</evidence>
<accession>W4QXV8</accession>
<dbReference type="EC" id="2.7.1.100" evidence="7"/>
<reference evidence="9 10" key="1">
    <citation type="journal article" date="2014" name="Genome Announc.">
        <title>Draft Genome Sequences of Three Alkaliphilic Bacillus Strains, Bacillus wakoensis JCM 9140T, Bacillus akibai JCM 9157T, and Bacillus hemicellulosilyticus JCM 9152T.</title>
        <authorList>
            <person name="Yuki M."/>
            <person name="Oshima K."/>
            <person name="Suda W."/>
            <person name="Oshida Y."/>
            <person name="Kitamura K."/>
            <person name="Iida T."/>
            <person name="Hattori M."/>
            <person name="Ohkuma M."/>
        </authorList>
    </citation>
    <scope>NUCLEOTIDE SEQUENCE [LARGE SCALE GENOMIC DNA]</scope>
    <source>
        <strain evidence="9 10">JCM 9157</strain>
    </source>
</reference>
<comment type="function">
    <text evidence="7">Catalyzes the phosphorylation of methylthioribose into methylthioribose-1-phosphate.</text>
</comment>
<keyword evidence="6 7" id="KW-0067">ATP-binding</keyword>
<comment type="subunit">
    <text evidence="2 7">Homodimer.</text>
</comment>
<organism evidence="9 10">
    <name type="scientific">Halalkalibacter akibai (strain ATCC 43226 / DSM 21942 / CIP 109018 / JCM 9157 / 1139)</name>
    <name type="common">Bacillus akibai</name>
    <dbReference type="NCBI Taxonomy" id="1236973"/>
    <lineage>
        <taxon>Bacteria</taxon>
        <taxon>Bacillati</taxon>
        <taxon>Bacillota</taxon>
        <taxon>Bacilli</taxon>
        <taxon>Bacillales</taxon>
        <taxon>Bacillaceae</taxon>
        <taxon>Halalkalibacter</taxon>
    </lineage>
</organism>
<dbReference type="PIRSF" id="PIRSF031134">
    <property type="entry name" value="MTRK"/>
    <property type="match status" value="1"/>
</dbReference>
<sequence length="406" mass="46118">MTTQLEQVYEPLNTKTAIELSKNLQLFDLHDELTAEEIGDGNLNLVFRILHIESGNSIIIKQALPYAKVVGDSWPLTLDRARIESESLQRTYQLVPKLTPKVYYNDPKLAVTIMDDLSHLIILRKGLIAGHQYPKLAKDIGTFLAHTLFFNSDYGMNQQEKKIQSSRFINPELCKITEDLVFTDPFFDHDTNNIEAELKSFVEHVIWADQPLKLEVAKLKKLFLTKAETLVHGDLHTGSIFVSQEETFVIDPEFAYYGPIGFDIGAFLANIILNYLSQDAHLSDQPQKKAEFRQYLLDVLTTTWTVFEQEFTSLWISYPQDAFMKVDGFLEQTLADIWKDTVGFAGCKVIRRMIGLAGVEDVESIKDSPARIAVKKQALTLGKHLILNRHELTTIDKLVKVVSSNA</sequence>
<dbReference type="Proteomes" id="UP000018896">
    <property type="component" value="Unassembled WGS sequence"/>
</dbReference>
<evidence type="ECO:0000313" key="10">
    <source>
        <dbReference type="Proteomes" id="UP000018896"/>
    </source>
</evidence>
<keyword evidence="7" id="KW-0028">Amino-acid biosynthesis</keyword>
<comment type="caution">
    <text evidence="9">The sequence shown here is derived from an EMBL/GenBank/DDBJ whole genome shotgun (WGS) entry which is preliminary data.</text>
</comment>
<evidence type="ECO:0000256" key="7">
    <source>
        <dbReference type="HAMAP-Rule" id="MF_01683"/>
    </source>
</evidence>
<protein>
    <recommendedName>
        <fullName evidence="7">Methylthioribose kinase</fullName>
        <shortName evidence="7">MTR kinase</shortName>
        <ecNumber evidence="7">2.7.1.100</ecNumber>
    </recommendedName>
</protein>
<comment type="pathway">
    <text evidence="7">Amino-acid biosynthesis; L-methionine biosynthesis via salvage pathway; S-methyl-5-thio-alpha-D-ribose 1-phosphate from S-methyl-5'-thioadenosine (hydrolase route): step 2/2.</text>
</comment>
<feature type="binding site" evidence="7">
    <location>
        <position position="234"/>
    </location>
    <ligand>
        <name>substrate</name>
    </ligand>
</feature>
<feature type="binding site" evidence="7">
    <location>
        <position position="351"/>
    </location>
    <ligand>
        <name>substrate</name>
    </ligand>
</feature>
<keyword evidence="10" id="KW-1185">Reference proteome</keyword>
<dbReference type="OrthoDB" id="9777791at2"/>
<dbReference type="AlphaFoldDB" id="W4QXV8"/>
<dbReference type="eggNOG" id="COG4857">
    <property type="taxonomic scope" value="Bacteria"/>
</dbReference>
<keyword evidence="5 7" id="KW-0418">Kinase</keyword>
<dbReference type="Pfam" id="PF01636">
    <property type="entry name" value="APH"/>
    <property type="match status" value="1"/>
</dbReference>
<evidence type="ECO:0000256" key="4">
    <source>
        <dbReference type="ARBA" id="ARBA00022741"/>
    </source>
</evidence>
<comment type="similarity">
    <text evidence="1 7">Belongs to the methylthioribose kinase family.</text>
</comment>
<dbReference type="GO" id="GO:0019509">
    <property type="term" value="P:L-methionine salvage from methylthioadenosine"/>
    <property type="evidence" value="ECO:0007669"/>
    <property type="project" value="UniProtKB-UniRule"/>
</dbReference>
<dbReference type="RefSeq" id="WP_035666910.1">
    <property type="nucleotide sequence ID" value="NZ_BAUV01000042.1"/>
</dbReference>
<dbReference type="STRING" id="1236973.JCM9157_3975"/>
<keyword evidence="3 7" id="KW-0808">Transferase</keyword>
<evidence type="ECO:0000259" key="8">
    <source>
        <dbReference type="Pfam" id="PF01636"/>
    </source>
</evidence>
<evidence type="ECO:0000256" key="1">
    <source>
        <dbReference type="ARBA" id="ARBA00010165"/>
    </source>
</evidence>
<dbReference type="PANTHER" id="PTHR34273">
    <property type="entry name" value="METHYLTHIORIBOSE KINASE"/>
    <property type="match status" value="1"/>
</dbReference>
<dbReference type="PANTHER" id="PTHR34273:SF2">
    <property type="entry name" value="METHYLTHIORIBOSE KINASE"/>
    <property type="match status" value="1"/>
</dbReference>
<gene>
    <name evidence="7" type="primary">mtnK</name>
    <name evidence="9" type="ORF">JCM9157_3975</name>
</gene>
<dbReference type="InterPro" id="IPR009212">
    <property type="entry name" value="Methylthioribose_kinase"/>
</dbReference>
<dbReference type="Gene3D" id="3.90.1200.10">
    <property type="match status" value="1"/>
</dbReference>
<dbReference type="Gene3D" id="3.30.200.20">
    <property type="entry name" value="Phosphorylase Kinase, domain 1"/>
    <property type="match status" value="1"/>
</dbReference>
<name>W4QXV8_HALA3</name>
<dbReference type="GO" id="GO:0046522">
    <property type="term" value="F:S-methyl-5-thioribose kinase activity"/>
    <property type="evidence" value="ECO:0007669"/>
    <property type="project" value="UniProtKB-UniRule"/>
</dbReference>